<dbReference type="Gene3D" id="3.30.420.430">
    <property type="match status" value="4"/>
</dbReference>
<evidence type="ECO:0000313" key="3">
    <source>
        <dbReference type="EMBL" id="MEM4990765.1"/>
    </source>
</evidence>
<dbReference type="Proteomes" id="UP001495910">
    <property type="component" value="Unassembled WGS sequence"/>
</dbReference>
<feature type="region of interest" description="Disordered" evidence="1">
    <location>
        <begin position="174"/>
        <end position="193"/>
    </location>
</feature>
<name>A0ABU9Q3J3_9BURK</name>
<feature type="domain" description="Bacterial Ig-like" evidence="2">
    <location>
        <begin position="518"/>
        <end position="594"/>
    </location>
</feature>
<dbReference type="NCBIfam" id="NF033510">
    <property type="entry name" value="Ca_tandemer"/>
    <property type="match status" value="4"/>
</dbReference>
<comment type="caution">
    <text evidence="3">The sequence shown here is derived from an EMBL/GenBank/DDBJ whole genome shotgun (WGS) entry which is preliminary data.</text>
</comment>
<evidence type="ECO:0000256" key="1">
    <source>
        <dbReference type="SAM" id="MobiDB-lite"/>
    </source>
</evidence>
<organism evidence="3 4">
    <name type="scientific">Collimonas rhizosphaerae</name>
    <dbReference type="NCBI Taxonomy" id="3126357"/>
    <lineage>
        <taxon>Bacteria</taxon>
        <taxon>Pseudomonadati</taxon>
        <taxon>Pseudomonadota</taxon>
        <taxon>Betaproteobacteria</taxon>
        <taxon>Burkholderiales</taxon>
        <taxon>Oxalobacteraceae</taxon>
        <taxon>Collimonas</taxon>
    </lineage>
</organism>
<dbReference type="RefSeq" id="WP_342831796.1">
    <property type="nucleotide sequence ID" value="NZ_JBANDC010000032.1"/>
</dbReference>
<dbReference type="EMBL" id="JBANDC010000032">
    <property type="protein sequence ID" value="MEM4990765.1"/>
    <property type="molecule type" value="Genomic_DNA"/>
</dbReference>
<feature type="compositionally biased region" description="Gly residues" evidence="1">
    <location>
        <begin position="174"/>
        <end position="186"/>
    </location>
</feature>
<dbReference type="InterPro" id="IPR044016">
    <property type="entry name" value="Big_13"/>
</dbReference>
<sequence>MAGNAVKLLVVDGKEITQAVDLRTTKQGTASKVKAIRGGKYILADAETGTAPENITVRRVGSDLHVSLEGTGYDQPELIIENFYGNEGQLVGVAEDGAYYQYIASDAESDHAMAFLADGVASPQVLGGEQLVGFGSGLVPAAGMSWLGLGLFGLGALGLIGAAFAAGSGGGNGGGGGPGDGGGGRPGKPSIDQVYDNVEPSGPIAPGGVTNDQTPVFTGRGETPGNKIEIWDGDKKIGETVVKDDGTWEFKPTNPLPHGPHEIIAVEIDPEGNRSDPSDPIDFDVDIQAPGKPLIESVVDDVEPFMGEVPDGGLTNDNRPTLNGKGEPGARLDIYDNGELIGSTTVRDDGTWTFRPDTPLNDGDHAFTVVATDKAGNVGLPSDSHTIIVDTAAPDRPVIAEVFDSNGDPIAPGDSTSEDRPTIKGTAEPYSFVTIYNHGVKIGETEADEYGNWKFRPDTPLTNERHEFTAEATDKAGNVSEPSNQWDLIVDTSAPVRPVITEVIDNEGANQGPINPGDTTDDAQPVINGTAKPFSTVELFDNGNSIGSTTADFYGNWTFQPITPLIGGSHVLTAVATDPLGNVTTSDQFNFSVDIFGFGSLYGAEDFESMRAAAPPWLDDETRNTDLFEITKVGGGTQVYIVTGGGTGPGSSNLGLANQSGSKDEAVRFDLAEGKIAGGLTLDYRADGLSGNNAATIEFYDANGNVIHTVDLGADNAGLVTIPMPDGLAYASFSIFVENGRQLQFGSMYVSDSVAIPFEDFESMRAAAPPWLDDETRNTDLFEITKVGGGTQVYIVTGDGTGPGSSNLGLTNQSGSKDEAVRFDLAEGKIAGGLTLDYRADGLSGNNAATIEFYDANGNVIHTVDLGAYNAGIVTIPMPDGLAYASFSIFVENGMQLQFGSLIMGQVTDFPTSSTVDNEIRDLDILGGEVFYVGEGEEDTFEAHGDDQSNTLKLTGADQVLDFSQLGDRVSSVEVVDLTGTGNNTLKLSLNDVLEQGSKGMFINDDSTQMMVKGDAGDKVDLAGLLGDWATQGAVTIGGVVYNVYQNGSLNIDLLVQQGVETSFA</sequence>
<dbReference type="Pfam" id="PF19077">
    <property type="entry name" value="Big_13"/>
    <property type="match status" value="4"/>
</dbReference>
<proteinExistence type="predicted"/>
<feature type="domain" description="Bacterial Ig-like" evidence="2">
    <location>
        <begin position="415"/>
        <end position="492"/>
    </location>
</feature>
<evidence type="ECO:0000313" key="4">
    <source>
        <dbReference type="Proteomes" id="UP001495910"/>
    </source>
</evidence>
<feature type="region of interest" description="Disordered" evidence="1">
    <location>
        <begin position="404"/>
        <end position="424"/>
    </location>
</feature>
<feature type="domain" description="Bacterial Ig-like" evidence="2">
    <location>
        <begin position="202"/>
        <end position="286"/>
    </location>
</feature>
<feature type="region of interest" description="Disordered" evidence="1">
    <location>
        <begin position="202"/>
        <end position="227"/>
    </location>
</feature>
<accession>A0ABU9Q3J3</accession>
<gene>
    <name evidence="3" type="ORF">V8G57_25480</name>
</gene>
<feature type="region of interest" description="Disordered" evidence="1">
    <location>
        <begin position="309"/>
        <end position="328"/>
    </location>
</feature>
<feature type="domain" description="Bacterial Ig-like" evidence="2">
    <location>
        <begin position="312"/>
        <end position="391"/>
    </location>
</feature>
<protein>
    <submittedName>
        <fullName evidence="3">Ig-like domain-containing protein</fullName>
    </submittedName>
</protein>
<keyword evidence="4" id="KW-1185">Reference proteome</keyword>
<evidence type="ECO:0000259" key="2">
    <source>
        <dbReference type="Pfam" id="PF19077"/>
    </source>
</evidence>
<reference evidence="3 4" key="1">
    <citation type="submission" date="2024-02" db="EMBL/GenBank/DDBJ databases">
        <title>Draft genome sequence of Collimonas sp. strain H4R21, an effective mineral-weathering bacterial strain isolated from the beech rhizosphere.</title>
        <authorList>
            <person name="Morin E."/>
            <person name="Uroz S."/>
            <person name="Leveau J.H.J."/>
            <person name="Kumar R."/>
            <person name="Rey M.W."/>
            <person name="Pham J."/>
        </authorList>
    </citation>
    <scope>NUCLEOTIDE SEQUENCE [LARGE SCALE GENOMIC DNA]</scope>
    <source>
        <strain evidence="3 4">H4R21</strain>
    </source>
</reference>